<dbReference type="Pfam" id="PF05485">
    <property type="entry name" value="THAP"/>
    <property type="match status" value="1"/>
</dbReference>
<organism evidence="6 7">
    <name type="scientific">Chionoecetes opilio</name>
    <name type="common">Atlantic snow crab</name>
    <name type="synonym">Cancer opilio</name>
    <dbReference type="NCBI Taxonomy" id="41210"/>
    <lineage>
        <taxon>Eukaryota</taxon>
        <taxon>Metazoa</taxon>
        <taxon>Ecdysozoa</taxon>
        <taxon>Arthropoda</taxon>
        <taxon>Crustacea</taxon>
        <taxon>Multicrustacea</taxon>
        <taxon>Malacostraca</taxon>
        <taxon>Eumalacostraca</taxon>
        <taxon>Eucarida</taxon>
        <taxon>Decapoda</taxon>
        <taxon>Pleocyemata</taxon>
        <taxon>Brachyura</taxon>
        <taxon>Eubrachyura</taxon>
        <taxon>Majoidea</taxon>
        <taxon>Majidae</taxon>
        <taxon>Chionoecetes</taxon>
    </lineage>
</organism>
<dbReference type="GO" id="GO:0003677">
    <property type="term" value="F:DNA binding"/>
    <property type="evidence" value="ECO:0007669"/>
    <property type="project" value="UniProtKB-KW"/>
</dbReference>
<keyword evidence="1" id="KW-0479">Metal-binding</keyword>
<gene>
    <name evidence="6" type="ORF">GWK47_031179</name>
</gene>
<evidence type="ECO:0000313" key="6">
    <source>
        <dbReference type="EMBL" id="KAG0729052.1"/>
    </source>
</evidence>
<keyword evidence="3" id="KW-0862">Zinc</keyword>
<evidence type="ECO:0000259" key="5">
    <source>
        <dbReference type="Pfam" id="PF05485"/>
    </source>
</evidence>
<dbReference type="InterPro" id="IPR006612">
    <property type="entry name" value="THAP_Znf"/>
</dbReference>
<keyword evidence="7" id="KW-1185">Reference proteome</keyword>
<dbReference type="OrthoDB" id="6381412at2759"/>
<comment type="caution">
    <text evidence="6">The sequence shown here is derived from an EMBL/GenBank/DDBJ whole genome shotgun (WGS) entry which is preliminary data.</text>
</comment>
<dbReference type="AlphaFoldDB" id="A0A8J4YKH7"/>
<evidence type="ECO:0000256" key="3">
    <source>
        <dbReference type="ARBA" id="ARBA00022833"/>
    </source>
</evidence>
<evidence type="ECO:0000256" key="1">
    <source>
        <dbReference type="ARBA" id="ARBA00022723"/>
    </source>
</evidence>
<name>A0A8J4YKH7_CHIOP</name>
<proteinExistence type="predicted"/>
<dbReference type="SUPFAM" id="SSF57716">
    <property type="entry name" value="Glucocorticoid receptor-like (DNA-binding domain)"/>
    <property type="match status" value="1"/>
</dbReference>
<evidence type="ECO:0000256" key="4">
    <source>
        <dbReference type="ARBA" id="ARBA00023125"/>
    </source>
</evidence>
<evidence type="ECO:0000256" key="2">
    <source>
        <dbReference type="ARBA" id="ARBA00022771"/>
    </source>
</evidence>
<protein>
    <recommendedName>
        <fullName evidence="5">THAP-type domain-containing protein</fullName>
    </recommendedName>
</protein>
<reference evidence="6" key="1">
    <citation type="submission" date="2020-07" db="EMBL/GenBank/DDBJ databases">
        <title>The High-quality genome of the commercially important snow crab, Chionoecetes opilio.</title>
        <authorList>
            <person name="Jeong J.-H."/>
            <person name="Ryu S."/>
        </authorList>
    </citation>
    <scope>NUCLEOTIDE SEQUENCE</scope>
    <source>
        <strain evidence="6">MADBK_172401_WGS</strain>
        <tissue evidence="6">Digestive gland</tissue>
    </source>
</reference>
<feature type="domain" description="THAP-type" evidence="5">
    <location>
        <begin position="31"/>
        <end position="73"/>
    </location>
</feature>
<dbReference type="GO" id="GO:0008270">
    <property type="term" value="F:zinc ion binding"/>
    <property type="evidence" value="ECO:0007669"/>
    <property type="project" value="UniProtKB-KW"/>
</dbReference>
<keyword evidence="2" id="KW-0863">Zinc-finger</keyword>
<evidence type="ECO:0000313" key="7">
    <source>
        <dbReference type="Proteomes" id="UP000770661"/>
    </source>
</evidence>
<accession>A0A8J4YKH7</accession>
<dbReference type="EMBL" id="JACEEZ010001578">
    <property type="protein sequence ID" value="KAG0729052.1"/>
    <property type="molecule type" value="Genomic_DNA"/>
</dbReference>
<keyword evidence="4" id="KW-0238">DNA-binding</keyword>
<sequence>MRIPRAPPVATAQSIVSTYEGVYQQDPVLGCVPNCNGNYRKGPRVSIFLFPRDKVLASQWLRSIKRDNFSPTASTRAPTPTSVYHRALGAAAASLLLVHPPGSVPPPGASQSPSLLEGLGITTFNCFIHGRLLGQSVCSSLPVMPTGRRPM</sequence>
<dbReference type="Proteomes" id="UP000770661">
    <property type="component" value="Unassembled WGS sequence"/>
</dbReference>